<dbReference type="Proteomes" id="UP000461730">
    <property type="component" value="Unassembled WGS sequence"/>
</dbReference>
<keyword evidence="4" id="KW-1185">Reference proteome</keyword>
<gene>
    <name evidence="3" type="ORF">GO493_22300</name>
</gene>
<dbReference type="AlphaFoldDB" id="A0A7K1U9M3"/>
<name>A0A7K1U9M3_9BACT</name>
<dbReference type="RefSeq" id="WP_157308442.1">
    <property type="nucleotide sequence ID" value="NZ_WRXN01000011.1"/>
</dbReference>
<sequence>MKTYFANILFALPVISGLLFAGCKKDNELNTNLKAVSRLTAPVDDKYIKLQPATSASVSFEWDQARAEDGSLVLYEVVFDKADGDFSNPLATIASDGGGVQNKLTLSHKDLNSIAGKAGIAALATGKLKWTVNASKGYNILRAEESRTIEVERPNGFAEIPVDVYLTGEATESGTDLSKAIKMKSTTAGVFEIYTSLKAGTYRFTDRNAGTPTAYSIDGSVLKEGGESTQSGSTKVYRLRLDFNNVVATVTEITNIGLWFAPENKVIYNLAYAGNSTWQFQNQVISFHQESWGRDERYKFRVDVAGADGTPGTEWFGSSNADNNRPTATTPLSFWELKPVINNDQYNYCYKFSADVDNKACDVKVYFSPDKNYTHEVIVR</sequence>
<dbReference type="PROSITE" id="PS51257">
    <property type="entry name" value="PROKAR_LIPOPROTEIN"/>
    <property type="match status" value="1"/>
</dbReference>
<organism evidence="3 4">
    <name type="scientific">Chitinophaga tropicalis</name>
    <dbReference type="NCBI Taxonomy" id="2683588"/>
    <lineage>
        <taxon>Bacteria</taxon>
        <taxon>Pseudomonadati</taxon>
        <taxon>Bacteroidota</taxon>
        <taxon>Chitinophagia</taxon>
        <taxon>Chitinophagales</taxon>
        <taxon>Chitinophagaceae</taxon>
        <taxon>Chitinophaga</taxon>
    </lineage>
</organism>
<dbReference type="Pfam" id="PF14292">
    <property type="entry name" value="SusE"/>
    <property type="match status" value="1"/>
</dbReference>
<protein>
    <recommendedName>
        <fullName evidence="2">SusE outer membrane protein domain-containing protein</fullName>
    </recommendedName>
</protein>
<dbReference type="EMBL" id="WRXN01000011">
    <property type="protein sequence ID" value="MVT11016.1"/>
    <property type="molecule type" value="Genomic_DNA"/>
</dbReference>
<dbReference type="InterPro" id="IPR025970">
    <property type="entry name" value="SusE"/>
</dbReference>
<comment type="caution">
    <text evidence="3">The sequence shown here is derived from an EMBL/GenBank/DDBJ whole genome shotgun (WGS) entry which is preliminary data.</text>
</comment>
<keyword evidence="1" id="KW-0732">Signal</keyword>
<evidence type="ECO:0000259" key="2">
    <source>
        <dbReference type="Pfam" id="PF14292"/>
    </source>
</evidence>
<evidence type="ECO:0000313" key="4">
    <source>
        <dbReference type="Proteomes" id="UP000461730"/>
    </source>
</evidence>
<reference evidence="3 4" key="1">
    <citation type="submission" date="2019-12" db="EMBL/GenBank/DDBJ databases">
        <title>Chitinophaga sp. strain ysch24 (GDMCC 1.1355), whole genome shotgun sequence.</title>
        <authorList>
            <person name="Zhang X."/>
        </authorList>
    </citation>
    <scope>NUCLEOTIDE SEQUENCE [LARGE SCALE GENOMIC DNA]</scope>
    <source>
        <strain evidence="4">ysch24</strain>
    </source>
</reference>
<feature type="chain" id="PRO_5029786476" description="SusE outer membrane protein domain-containing protein" evidence="1">
    <location>
        <begin position="22"/>
        <end position="380"/>
    </location>
</feature>
<feature type="domain" description="SusE outer membrane protein" evidence="2">
    <location>
        <begin position="25"/>
        <end position="133"/>
    </location>
</feature>
<evidence type="ECO:0000256" key="1">
    <source>
        <dbReference type="SAM" id="SignalP"/>
    </source>
</evidence>
<accession>A0A7K1U9M3</accession>
<proteinExistence type="predicted"/>
<evidence type="ECO:0000313" key="3">
    <source>
        <dbReference type="EMBL" id="MVT11016.1"/>
    </source>
</evidence>
<feature type="signal peptide" evidence="1">
    <location>
        <begin position="1"/>
        <end position="21"/>
    </location>
</feature>